<keyword evidence="1" id="KW-1185">Reference proteome</keyword>
<accession>A0A0M3IWI3</accession>
<dbReference type="AlphaFoldDB" id="A0A0M3IWI3"/>
<name>A0A0M3IWI3_ASCLU</name>
<sequence>MAFQADHYAELLIQSGNYLIYSPRRLHQFIFICGDEHDLSARLEWSSLQARIAVECEFGHSVLTDISKSMRLKDVDQICNETNAYHRNGVFIEGSITAPNG</sequence>
<organism evidence="1 2">
    <name type="scientific">Ascaris lumbricoides</name>
    <name type="common">Giant roundworm</name>
    <dbReference type="NCBI Taxonomy" id="6252"/>
    <lineage>
        <taxon>Eukaryota</taxon>
        <taxon>Metazoa</taxon>
        <taxon>Ecdysozoa</taxon>
        <taxon>Nematoda</taxon>
        <taxon>Chromadorea</taxon>
        <taxon>Rhabditida</taxon>
        <taxon>Spirurina</taxon>
        <taxon>Ascaridomorpha</taxon>
        <taxon>Ascaridoidea</taxon>
        <taxon>Ascarididae</taxon>
        <taxon>Ascaris</taxon>
    </lineage>
</organism>
<reference evidence="2" key="1">
    <citation type="submission" date="2017-02" db="UniProtKB">
        <authorList>
            <consortium name="WormBaseParasite"/>
        </authorList>
    </citation>
    <scope>IDENTIFICATION</scope>
</reference>
<evidence type="ECO:0000313" key="1">
    <source>
        <dbReference type="Proteomes" id="UP000036681"/>
    </source>
</evidence>
<evidence type="ECO:0000313" key="2">
    <source>
        <dbReference type="WBParaSite" id="ALUE_0002311101-mRNA-1"/>
    </source>
</evidence>
<dbReference type="WBParaSite" id="ALUE_0002311101-mRNA-1">
    <property type="protein sequence ID" value="ALUE_0002311101-mRNA-1"/>
    <property type="gene ID" value="ALUE_0002311101"/>
</dbReference>
<proteinExistence type="predicted"/>
<protein>
    <submittedName>
        <fullName evidence="2">JmjC domain-containing protein</fullName>
    </submittedName>
</protein>
<dbReference type="Proteomes" id="UP000036681">
    <property type="component" value="Unplaced"/>
</dbReference>